<dbReference type="SMART" id="SM00507">
    <property type="entry name" value="HNHc"/>
    <property type="match status" value="1"/>
</dbReference>
<dbReference type="AlphaFoldDB" id="A0A6M8HVT9"/>
<dbReference type="Gene3D" id="1.10.30.50">
    <property type="match status" value="1"/>
</dbReference>
<dbReference type="PANTHER" id="PTHR41286:SF1">
    <property type="entry name" value="HNH NUCLEASE YAJD-RELATED"/>
    <property type="match status" value="1"/>
</dbReference>
<dbReference type="KEGG" id="lck:HN018_06825"/>
<dbReference type="Proteomes" id="UP000500767">
    <property type="component" value="Chromosome"/>
</dbReference>
<proteinExistence type="inferred from homology"/>
<sequence length="105" mass="11800">MQPGVVYGAERVQQFDQRRGSASSRGYDRAWQRCRNAFIASYPLCLFCLNKGIVQAAEEVDHIKSIEAAPELRLDWSNLRSLCKACHSSRTATDTAATRRHEPCA</sequence>
<dbReference type="InterPro" id="IPR003615">
    <property type="entry name" value="HNH_nuc"/>
</dbReference>
<dbReference type="InterPro" id="IPR002711">
    <property type="entry name" value="HNH"/>
</dbReference>
<dbReference type="PANTHER" id="PTHR41286">
    <property type="entry name" value="HNH NUCLEASE YAJD-RELATED"/>
    <property type="match status" value="1"/>
</dbReference>
<evidence type="ECO:0000313" key="7">
    <source>
        <dbReference type="Proteomes" id="UP000500767"/>
    </source>
</evidence>
<evidence type="ECO:0000259" key="5">
    <source>
        <dbReference type="SMART" id="SM00507"/>
    </source>
</evidence>
<evidence type="ECO:0000313" key="6">
    <source>
        <dbReference type="EMBL" id="QKE92492.1"/>
    </source>
</evidence>
<evidence type="ECO:0000256" key="1">
    <source>
        <dbReference type="ARBA" id="ARBA00022722"/>
    </source>
</evidence>
<keyword evidence="7" id="KW-1185">Reference proteome</keyword>
<dbReference type="Pfam" id="PF01844">
    <property type="entry name" value="HNH"/>
    <property type="match status" value="1"/>
</dbReference>
<dbReference type="GO" id="GO:0016787">
    <property type="term" value="F:hydrolase activity"/>
    <property type="evidence" value="ECO:0007669"/>
    <property type="project" value="UniProtKB-KW"/>
</dbReference>
<name>A0A6M8HVT9_9PROT</name>
<keyword evidence="2" id="KW-0378">Hydrolase</keyword>
<reference evidence="6 7" key="1">
    <citation type="journal article" date="2014" name="World J. Microbiol. Biotechnol.">
        <title>Biodiversity and physiological characteristics of Antarctic and Arctic lichens-associated bacteria.</title>
        <authorList>
            <person name="Lee Y.M."/>
            <person name="Kim E.H."/>
            <person name="Lee H.K."/>
            <person name="Hong S.G."/>
        </authorList>
    </citation>
    <scope>NUCLEOTIDE SEQUENCE [LARGE SCALE GENOMIC DNA]</scope>
    <source>
        <strain evidence="6 7">PAMC 26569</strain>
    </source>
</reference>
<keyword evidence="1" id="KW-0540">Nuclease</keyword>
<dbReference type="EMBL" id="CP053708">
    <property type="protein sequence ID" value="QKE92492.1"/>
    <property type="molecule type" value="Genomic_DNA"/>
</dbReference>
<dbReference type="GO" id="GO:0003676">
    <property type="term" value="F:nucleic acid binding"/>
    <property type="evidence" value="ECO:0007669"/>
    <property type="project" value="InterPro"/>
</dbReference>
<feature type="domain" description="HNH nuclease" evidence="5">
    <location>
        <begin position="33"/>
        <end position="88"/>
    </location>
</feature>
<dbReference type="CDD" id="cd00085">
    <property type="entry name" value="HNHc"/>
    <property type="match status" value="1"/>
</dbReference>
<evidence type="ECO:0000256" key="3">
    <source>
        <dbReference type="ARBA" id="ARBA00038412"/>
    </source>
</evidence>
<evidence type="ECO:0000256" key="2">
    <source>
        <dbReference type="ARBA" id="ARBA00022801"/>
    </source>
</evidence>
<accession>A0A6M8HVT9</accession>
<organism evidence="6 7">
    <name type="scientific">Lichenicola cladoniae</name>
    <dbReference type="NCBI Taxonomy" id="1484109"/>
    <lineage>
        <taxon>Bacteria</taxon>
        <taxon>Pseudomonadati</taxon>
        <taxon>Pseudomonadota</taxon>
        <taxon>Alphaproteobacteria</taxon>
        <taxon>Acetobacterales</taxon>
        <taxon>Acetobacteraceae</taxon>
        <taxon>Lichenicola</taxon>
    </lineage>
</organism>
<dbReference type="GO" id="GO:0008270">
    <property type="term" value="F:zinc ion binding"/>
    <property type="evidence" value="ECO:0007669"/>
    <property type="project" value="InterPro"/>
</dbReference>
<dbReference type="GO" id="GO:0005829">
    <property type="term" value="C:cytosol"/>
    <property type="evidence" value="ECO:0007669"/>
    <property type="project" value="TreeGrafter"/>
</dbReference>
<evidence type="ECO:0000256" key="4">
    <source>
        <dbReference type="ARBA" id="ARBA00040194"/>
    </source>
</evidence>
<protein>
    <recommendedName>
        <fullName evidence="4">Putative HNH nuclease YajD</fullName>
    </recommendedName>
</protein>
<keyword evidence="6" id="KW-0255">Endonuclease</keyword>
<comment type="similarity">
    <text evidence="3">Belongs to the HNH nuclease family.</text>
</comment>
<gene>
    <name evidence="6" type="ORF">HN018_06825</name>
</gene>
<dbReference type="GO" id="GO:0004519">
    <property type="term" value="F:endonuclease activity"/>
    <property type="evidence" value="ECO:0007669"/>
    <property type="project" value="UniProtKB-KW"/>
</dbReference>